<comment type="similarity">
    <text evidence="5">Belongs to the Fre/LuxG FAD/NAD(P) flavoprotein oxidoreductase family.</text>
</comment>
<feature type="domain" description="FAD-binding FR-type" evidence="6">
    <location>
        <begin position="7"/>
        <end position="136"/>
    </location>
</feature>
<name>A0A2T3J2N7_9GAMM</name>
<evidence type="ECO:0000256" key="4">
    <source>
        <dbReference type="ARBA" id="ARBA00023223"/>
    </source>
</evidence>
<evidence type="ECO:0000259" key="6">
    <source>
        <dbReference type="PROSITE" id="PS51384"/>
    </source>
</evidence>
<evidence type="ECO:0000256" key="1">
    <source>
        <dbReference type="ARBA" id="ARBA00022630"/>
    </source>
</evidence>
<dbReference type="AlphaFoldDB" id="A0A2T3J2N7"/>
<evidence type="ECO:0000256" key="2">
    <source>
        <dbReference type="ARBA" id="ARBA00022827"/>
    </source>
</evidence>
<dbReference type="Gene3D" id="3.40.50.80">
    <property type="entry name" value="Nucleotide-binding domain of ferredoxin-NADP reductase (FNR) module"/>
    <property type="match status" value="1"/>
</dbReference>
<dbReference type="EMBL" id="PYMH01000001">
    <property type="protein sequence ID" value="PSU35562.1"/>
    <property type="molecule type" value="Genomic_DNA"/>
</dbReference>
<keyword evidence="3" id="KW-0560">Oxidoreductase</keyword>
<keyword evidence="1" id="KW-0285">Flavoprotein</keyword>
<dbReference type="PROSITE" id="PS51384">
    <property type="entry name" value="FAD_FR"/>
    <property type="match status" value="1"/>
</dbReference>
<keyword evidence="8" id="KW-1185">Reference proteome</keyword>
<dbReference type="OrthoDB" id="5829678at2"/>
<evidence type="ECO:0000256" key="5">
    <source>
        <dbReference type="ARBA" id="ARBA00038177"/>
    </source>
</evidence>
<evidence type="ECO:0000256" key="3">
    <source>
        <dbReference type="ARBA" id="ARBA00023002"/>
    </source>
</evidence>
<keyword evidence="2" id="KW-0274">FAD</keyword>
<dbReference type="GO" id="GO:0016491">
    <property type="term" value="F:oxidoreductase activity"/>
    <property type="evidence" value="ECO:0007669"/>
    <property type="project" value="UniProtKB-KW"/>
</dbReference>
<dbReference type="Pfam" id="PF00175">
    <property type="entry name" value="NAD_binding_1"/>
    <property type="match status" value="1"/>
</dbReference>
<dbReference type="InterPro" id="IPR039261">
    <property type="entry name" value="FNR_nucleotide-bd"/>
</dbReference>
<dbReference type="Proteomes" id="UP000241222">
    <property type="component" value="Unassembled WGS sequence"/>
</dbReference>
<evidence type="ECO:0000313" key="7">
    <source>
        <dbReference type="EMBL" id="PSU35562.1"/>
    </source>
</evidence>
<dbReference type="InterPro" id="IPR050415">
    <property type="entry name" value="MRET"/>
</dbReference>
<organism evidence="7 8">
    <name type="scientific">Photobacterium lutimaris</name>
    <dbReference type="NCBI Taxonomy" id="388278"/>
    <lineage>
        <taxon>Bacteria</taxon>
        <taxon>Pseudomonadati</taxon>
        <taxon>Pseudomonadota</taxon>
        <taxon>Gammaproteobacteria</taxon>
        <taxon>Vibrionales</taxon>
        <taxon>Vibrionaceae</taxon>
        <taxon>Photobacterium</taxon>
    </lineage>
</organism>
<dbReference type="Gene3D" id="2.40.30.10">
    <property type="entry name" value="Translation factors"/>
    <property type="match status" value="1"/>
</dbReference>
<accession>A0A2T3J2N7</accession>
<dbReference type="SUPFAM" id="SSF52343">
    <property type="entry name" value="Ferredoxin reductase-like, C-terminal NADP-linked domain"/>
    <property type="match status" value="1"/>
</dbReference>
<dbReference type="InterPro" id="IPR017927">
    <property type="entry name" value="FAD-bd_FR_type"/>
</dbReference>
<dbReference type="RefSeq" id="WP_107346918.1">
    <property type="nucleotide sequence ID" value="NZ_PYMH01000001.1"/>
</dbReference>
<sequence>MERTITQSTTPFKFVSMEWLNAHTLSLKLQPERPYPYRAGQYLALPLPASQKSMPFSIASKPTLVEGQKGNDHAAIEIQIGGVLPNSDLALDIAQFRSHWLHQQSLFLGPAAGDAYFRETNNPITVIAGGSGFSYAKSVVLEALSQPDTSSITLYWGAKSLADLYEHEAMMALSKQHPQFEYVPVVESLSSKSKAKAGDATKLHQGKLLDIFFANTSLKEEQDIYLCGRYQMVQTAYQQIVAINPELANRVHSDALPPQSVREKNHV</sequence>
<proteinExistence type="inferred from homology"/>
<dbReference type="PANTHER" id="PTHR47354">
    <property type="entry name" value="NADH OXIDOREDUCTASE HCR"/>
    <property type="match status" value="1"/>
</dbReference>
<keyword evidence="4" id="KW-0455">Luminescence</keyword>
<evidence type="ECO:0000313" key="8">
    <source>
        <dbReference type="Proteomes" id="UP000241222"/>
    </source>
</evidence>
<dbReference type="InterPro" id="IPR017938">
    <property type="entry name" value="Riboflavin_synthase-like_b-brl"/>
</dbReference>
<reference evidence="7 8" key="1">
    <citation type="submission" date="2018-03" db="EMBL/GenBank/DDBJ databases">
        <title>Whole genome sequencing of Histamine producing bacteria.</title>
        <authorList>
            <person name="Butler K."/>
        </authorList>
    </citation>
    <scope>NUCLEOTIDE SEQUENCE [LARGE SCALE GENOMIC DNA]</scope>
    <source>
        <strain evidence="7 8">JCM 13586</strain>
    </source>
</reference>
<dbReference type="SUPFAM" id="SSF63380">
    <property type="entry name" value="Riboflavin synthase domain-like"/>
    <property type="match status" value="1"/>
</dbReference>
<gene>
    <name evidence="7" type="ORF">C9I99_00640</name>
</gene>
<dbReference type="PANTHER" id="PTHR47354:SF7">
    <property type="entry name" value="NAD(P)H-FLAVIN REDUCTASE"/>
    <property type="match status" value="1"/>
</dbReference>
<dbReference type="GO" id="GO:0008218">
    <property type="term" value="P:bioluminescence"/>
    <property type="evidence" value="ECO:0007669"/>
    <property type="project" value="UniProtKB-KW"/>
</dbReference>
<comment type="caution">
    <text evidence="7">The sequence shown here is derived from an EMBL/GenBank/DDBJ whole genome shotgun (WGS) entry which is preliminary data.</text>
</comment>
<protein>
    <recommendedName>
        <fullName evidence="6">FAD-binding FR-type domain-containing protein</fullName>
    </recommendedName>
</protein>
<dbReference type="InterPro" id="IPR001433">
    <property type="entry name" value="OxRdtase_FAD/NAD-bd"/>
</dbReference>